<dbReference type="InterPro" id="IPR050339">
    <property type="entry name" value="CC_SR_Kinase"/>
</dbReference>
<proteinExistence type="inferred from homology"/>
<dbReference type="Proteomes" id="UP000478008">
    <property type="component" value="Unassembled WGS sequence"/>
</dbReference>
<keyword evidence="1" id="KW-0808">Transferase</keyword>
<evidence type="ECO:0000256" key="4">
    <source>
        <dbReference type="ARBA" id="ARBA00022840"/>
    </source>
</evidence>
<dbReference type="GO" id="GO:0005524">
    <property type="term" value="F:ATP binding"/>
    <property type="evidence" value="ECO:0007669"/>
    <property type="project" value="UniProtKB-UniRule"/>
</dbReference>
<evidence type="ECO:0000313" key="9">
    <source>
        <dbReference type="EMBL" id="VUG19774.1"/>
    </source>
</evidence>
<dbReference type="PROSITE" id="PS00107">
    <property type="entry name" value="PROTEIN_KINASE_ATP"/>
    <property type="match status" value="1"/>
</dbReference>
<feature type="region of interest" description="Disordered" evidence="7">
    <location>
        <begin position="340"/>
        <end position="410"/>
    </location>
</feature>
<gene>
    <name evidence="9" type="ORF">DEBR0S5_11650G</name>
</gene>
<keyword evidence="4 6" id="KW-0067">ATP-binding</keyword>
<dbReference type="PANTHER" id="PTHR11042">
    <property type="entry name" value="EUKARYOTIC TRANSLATION INITIATION FACTOR 2-ALPHA KINASE EIF2-ALPHA KINASE -RELATED"/>
    <property type="match status" value="1"/>
</dbReference>
<evidence type="ECO:0000256" key="6">
    <source>
        <dbReference type="PROSITE-ProRule" id="PRU10141"/>
    </source>
</evidence>
<evidence type="ECO:0000313" key="10">
    <source>
        <dbReference type="Proteomes" id="UP000478008"/>
    </source>
</evidence>
<feature type="region of interest" description="Disordered" evidence="7">
    <location>
        <begin position="167"/>
        <end position="193"/>
    </location>
</feature>
<reference evidence="9 10" key="1">
    <citation type="submission" date="2019-07" db="EMBL/GenBank/DDBJ databases">
        <authorList>
            <person name="Friedrich A."/>
            <person name="Schacherer J."/>
        </authorList>
    </citation>
    <scope>NUCLEOTIDE SEQUENCE [LARGE SCALE GENOMIC DNA]</scope>
</reference>
<dbReference type="Pfam" id="PF00069">
    <property type="entry name" value="Pkinase"/>
    <property type="match status" value="1"/>
</dbReference>
<feature type="domain" description="Protein kinase" evidence="8">
    <location>
        <begin position="456"/>
        <end position="811"/>
    </location>
</feature>
<dbReference type="Gene3D" id="3.30.200.20">
    <property type="entry name" value="Phosphorylase Kinase, domain 1"/>
    <property type="match status" value="1"/>
</dbReference>
<feature type="compositionally biased region" description="Polar residues" evidence="7">
    <location>
        <begin position="16"/>
        <end position="25"/>
    </location>
</feature>
<dbReference type="InterPro" id="IPR008271">
    <property type="entry name" value="Ser/Thr_kinase_AS"/>
</dbReference>
<organism evidence="9 10">
    <name type="scientific">Dekkera bruxellensis</name>
    <name type="common">Brettanomyces custersii</name>
    <dbReference type="NCBI Taxonomy" id="5007"/>
    <lineage>
        <taxon>Eukaryota</taxon>
        <taxon>Fungi</taxon>
        <taxon>Dikarya</taxon>
        <taxon>Ascomycota</taxon>
        <taxon>Saccharomycotina</taxon>
        <taxon>Pichiomycetes</taxon>
        <taxon>Pichiales</taxon>
        <taxon>Pichiaceae</taxon>
        <taxon>Brettanomyces</taxon>
    </lineage>
</organism>
<feature type="compositionally biased region" description="Low complexity" evidence="7">
    <location>
        <begin position="359"/>
        <end position="372"/>
    </location>
</feature>
<evidence type="ECO:0000256" key="3">
    <source>
        <dbReference type="ARBA" id="ARBA00022777"/>
    </source>
</evidence>
<feature type="compositionally biased region" description="Low complexity" evidence="7">
    <location>
        <begin position="434"/>
        <end position="445"/>
    </location>
</feature>
<feature type="compositionally biased region" description="Basic residues" evidence="7">
    <location>
        <begin position="43"/>
        <end position="52"/>
    </location>
</feature>
<evidence type="ECO:0000256" key="5">
    <source>
        <dbReference type="ARBA" id="ARBA00037982"/>
    </source>
</evidence>
<keyword evidence="3" id="KW-0418">Kinase</keyword>
<dbReference type="Gene3D" id="1.10.510.10">
    <property type="entry name" value="Transferase(Phosphotransferase) domain 1"/>
    <property type="match status" value="1"/>
</dbReference>
<sequence>MSSENFSSARHPLASLSPSSVNRQQNSKKRSLTSSPSSYGKGPGRHHRRTTLKRSFGVLNLSLGQSPKVEHVIKKKPPTKDRKDPTNMVQSFSELQFEEATRQPALMPTSSYDVNEQEDSPSKCALAHRLGSRRGPLDKAPFTNPGEPFAAPAALSSVKPLQTAFTNSGLRSKKSLSRRLRTRMPDTPCKRPPHTIVDVNGTLGGFRRQFFQSENGEMLDSATATPFRQRKTLSCPPTSTSPYLQDDAHTSLSASSARLTHSDRADRAVNTADLQSCIRRFTKEFEEEDVNGSSGSGSIFSEPDTAKNLQEFENTCMEDVDIDLEKLGGPQLENFEQKYREDADFPPTPTKLKVYRDNSSPSSASSYTRASPCRYRGISSRTRGQFRRRTVPGHISLDSMATPELSETAPQTPVECMIGLSQQSAAFNSLPRVSSAPKESSLSKSTDSDPCLLAKFGNCNLVGSGEFSIVYAIKYRGDRFAVKRTKKQITGPKTRMRKLQEVEILRTLQSDQSAEDDPEDQLEGKEYVVELKDYWEVNSYLYIMTEYCENGTLETFLAETGKISRLDEWRVWKIMVEMLLGVRYIHKHNILHLDLKPANILITFDGSLKIGDFGVASKMPIPPFFDREGDREYIAPEVISKHMYSPAADIFSCGLILVEIAANIVLPDNGTSWQKLRSGDFTDAGRLSSSDLTELGGSLFSMTSADSSNGTSMAINSRELESDDTCYLKPPASRFNVLTSEFGANSTMGAGCDNEQTGTLKSLNQRVPAWAPRWFQDGSAPLDKVVAWMIDPNPENRPSAGQILKSYECSLVNLRRKSGATIYEGDYGPHLVANNPDDKHILTAEQCLGKTRYKLSDMITRK</sequence>
<feature type="region of interest" description="Disordered" evidence="7">
    <location>
        <begin position="429"/>
        <end position="448"/>
    </location>
</feature>
<dbReference type="PANTHER" id="PTHR11042:SF196">
    <property type="entry name" value="MITOSIS INHIBITOR PROTEIN KINASE SWE1"/>
    <property type="match status" value="1"/>
</dbReference>
<comment type="similarity">
    <text evidence="5">Belongs to the protein kinase superfamily. Ser/Thr protein kinase family. GCN2 subfamily.</text>
</comment>
<name>A0A7D9CZQ6_DEKBR</name>
<evidence type="ECO:0000259" key="8">
    <source>
        <dbReference type="PROSITE" id="PS50011"/>
    </source>
</evidence>
<dbReference type="AlphaFoldDB" id="A0A7D9CZQ6"/>
<evidence type="ECO:0000256" key="1">
    <source>
        <dbReference type="ARBA" id="ARBA00022679"/>
    </source>
</evidence>
<keyword evidence="10" id="KW-1185">Reference proteome</keyword>
<dbReference type="InterPro" id="IPR017441">
    <property type="entry name" value="Protein_kinase_ATP_BS"/>
</dbReference>
<dbReference type="GO" id="GO:0004713">
    <property type="term" value="F:protein tyrosine kinase activity"/>
    <property type="evidence" value="ECO:0007669"/>
    <property type="project" value="TreeGrafter"/>
</dbReference>
<dbReference type="EMBL" id="CABFWN010000005">
    <property type="protein sequence ID" value="VUG19774.1"/>
    <property type="molecule type" value="Genomic_DNA"/>
</dbReference>
<protein>
    <submittedName>
        <fullName evidence="9">DEBR0S5_11650g1_1</fullName>
    </submittedName>
</protein>
<dbReference type="InterPro" id="IPR000719">
    <property type="entry name" value="Prot_kinase_dom"/>
</dbReference>
<dbReference type="SMART" id="SM00220">
    <property type="entry name" value="S_TKc"/>
    <property type="match status" value="1"/>
</dbReference>
<dbReference type="InterPro" id="IPR011009">
    <property type="entry name" value="Kinase-like_dom_sf"/>
</dbReference>
<dbReference type="PROSITE" id="PS00108">
    <property type="entry name" value="PROTEIN_KINASE_ST"/>
    <property type="match status" value="1"/>
</dbReference>
<dbReference type="GO" id="GO:0110031">
    <property type="term" value="P:negative regulation of G2/MI transition of meiotic cell cycle"/>
    <property type="evidence" value="ECO:0007669"/>
    <property type="project" value="TreeGrafter"/>
</dbReference>
<keyword evidence="2 6" id="KW-0547">Nucleotide-binding</keyword>
<evidence type="ECO:0000256" key="7">
    <source>
        <dbReference type="SAM" id="MobiDB-lite"/>
    </source>
</evidence>
<dbReference type="GO" id="GO:0005634">
    <property type="term" value="C:nucleus"/>
    <property type="evidence" value="ECO:0007669"/>
    <property type="project" value="TreeGrafter"/>
</dbReference>
<dbReference type="PROSITE" id="PS50011">
    <property type="entry name" value="PROTEIN_KINASE_DOM"/>
    <property type="match status" value="1"/>
</dbReference>
<dbReference type="GO" id="GO:0030447">
    <property type="term" value="P:filamentous growth"/>
    <property type="evidence" value="ECO:0007669"/>
    <property type="project" value="UniProtKB-ARBA"/>
</dbReference>
<accession>A0A7D9CZQ6</accession>
<dbReference type="GO" id="GO:0005737">
    <property type="term" value="C:cytoplasm"/>
    <property type="evidence" value="ECO:0007669"/>
    <property type="project" value="TreeGrafter"/>
</dbReference>
<feature type="binding site" evidence="6">
    <location>
        <position position="483"/>
    </location>
    <ligand>
        <name>ATP</name>
        <dbReference type="ChEBI" id="CHEBI:30616"/>
    </ligand>
</feature>
<feature type="compositionally biased region" description="Basic and acidic residues" evidence="7">
    <location>
        <begin position="68"/>
        <end position="85"/>
    </location>
</feature>
<feature type="region of interest" description="Disordered" evidence="7">
    <location>
        <begin position="1"/>
        <end position="87"/>
    </location>
</feature>
<dbReference type="SUPFAM" id="SSF56112">
    <property type="entry name" value="Protein kinase-like (PK-like)"/>
    <property type="match status" value="1"/>
</dbReference>
<feature type="compositionally biased region" description="Basic residues" evidence="7">
    <location>
        <begin position="171"/>
        <end position="182"/>
    </location>
</feature>
<feature type="region of interest" description="Disordered" evidence="7">
    <location>
        <begin position="220"/>
        <end position="246"/>
    </location>
</feature>
<evidence type="ECO:0000256" key="2">
    <source>
        <dbReference type="ARBA" id="ARBA00022741"/>
    </source>
</evidence>